<dbReference type="Proteomes" id="UP000327157">
    <property type="component" value="Chromosome 6"/>
</dbReference>
<dbReference type="InterPro" id="IPR037665">
    <property type="entry name" value="Nucleoporin_S59-like"/>
</dbReference>
<dbReference type="PANTHER" id="PTHR23198">
    <property type="entry name" value="NUCLEOPORIN"/>
    <property type="match status" value="1"/>
</dbReference>
<evidence type="ECO:0000313" key="3">
    <source>
        <dbReference type="Proteomes" id="UP000327157"/>
    </source>
</evidence>
<dbReference type="EMBL" id="SMOL01000120">
    <property type="protein sequence ID" value="KAB2633032.1"/>
    <property type="molecule type" value="Genomic_DNA"/>
</dbReference>
<dbReference type="GO" id="GO:0017056">
    <property type="term" value="F:structural constituent of nuclear pore"/>
    <property type="evidence" value="ECO:0007669"/>
    <property type="project" value="TreeGrafter"/>
</dbReference>
<dbReference type="GO" id="GO:0034398">
    <property type="term" value="P:telomere tethering at nuclear periphery"/>
    <property type="evidence" value="ECO:0007669"/>
    <property type="project" value="TreeGrafter"/>
</dbReference>
<comment type="caution">
    <text evidence="2">The sequence shown here is derived from an EMBL/GenBank/DDBJ whole genome shotgun (WGS) entry which is preliminary data.</text>
</comment>
<proteinExistence type="predicted"/>
<evidence type="ECO:0000256" key="1">
    <source>
        <dbReference type="SAM" id="MobiDB-lite"/>
    </source>
</evidence>
<dbReference type="OrthoDB" id="1166009at2759"/>
<reference evidence="3" key="2">
    <citation type="submission" date="2019-10" db="EMBL/GenBank/DDBJ databases">
        <title>A de novo genome assembly of a pear dwarfing rootstock.</title>
        <authorList>
            <person name="Wang F."/>
            <person name="Wang J."/>
            <person name="Li S."/>
            <person name="Zhang Y."/>
            <person name="Fang M."/>
            <person name="Ma L."/>
            <person name="Zhao Y."/>
            <person name="Jiang S."/>
        </authorList>
    </citation>
    <scope>NUCLEOTIDE SEQUENCE [LARGE SCALE GENOMIC DNA]</scope>
</reference>
<dbReference type="Gene3D" id="1.10.10.2360">
    <property type="match status" value="1"/>
</dbReference>
<dbReference type="GO" id="GO:0006405">
    <property type="term" value="P:RNA export from nucleus"/>
    <property type="evidence" value="ECO:0007669"/>
    <property type="project" value="TreeGrafter"/>
</dbReference>
<feature type="compositionally biased region" description="Low complexity" evidence="1">
    <location>
        <begin position="10"/>
        <end position="23"/>
    </location>
</feature>
<organism evidence="2 3">
    <name type="scientific">Pyrus ussuriensis x Pyrus communis</name>
    <dbReference type="NCBI Taxonomy" id="2448454"/>
    <lineage>
        <taxon>Eukaryota</taxon>
        <taxon>Viridiplantae</taxon>
        <taxon>Streptophyta</taxon>
        <taxon>Embryophyta</taxon>
        <taxon>Tracheophyta</taxon>
        <taxon>Spermatophyta</taxon>
        <taxon>Magnoliopsida</taxon>
        <taxon>eudicotyledons</taxon>
        <taxon>Gunneridae</taxon>
        <taxon>Pentapetalae</taxon>
        <taxon>rosids</taxon>
        <taxon>fabids</taxon>
        <taxon>Rosales</taxon>
        <taxon>Rosaceae</taxon>
        <taxon>Amygdaloideae</taxon>
        <taxon>Maleae</taxon>
        <taxon>Pyrus</taxon>
    </lineage>
</organism>
<keyword evidence="3" id="KW-1185">Reference proteome</keyword>
<dbReference type="AlphaFoldDB" id="A0A5N5I3N5"/>
<dbReference type="GO" id="GO:0000973">
    <property type="term" value="P:post-transcriptional tethering of RNA polymerase II gene DNA at nuclear periphery"/>
    <property type="evidence" value="ECO:0007669"/>
    <property type="project" value="TreeGrafter"/>
</dbReference>
<name>A0A5N5I3N5_9ROSA</name>
<evidence type="ECO:0000313" key="2">
    <source>
        <dbReference type="EMBL" id="KAB2633032.1"/>
    </source>
</evidence>
<dbReference type="GO" id="GO:0044614">
    <property type="term" value="C:nuclear pore cytoplasmic filaments"/>
    <property type="evidence" value="ECO:0007669"/>
    <property type="project" value="TreeGrafter"/>
</dbReference>
<dbReference type="GO" id="GO:0003723">
    <property type="term" value="F:RNA binding"/>
    <property type="evidence" value="ECO:0007669"/>
    <property type="project" value="TreeGrafter"/>
</dbReference>
<sequence>MGGDSLRFPGWGSTHSGGNSSGSPFYSQSFLEHERRNNNASAPNLCRCGENGLFTCACISSFVPYIKPQFEFLNFLFPRKFMPIYNYRAGFWMFVPFSSTCIPAFASASTPAFGATGFAPFTRTTSPMFGSRGDGSYGGSFGASNTPAFGSSSSTVGTSSNQAFGASSTIGFGSFSSTQPLSSSPTSAFNQSSFRFSSSPFGASSPFGSQCFPFVSQSTTIGNTGQSAFGGQQRKGSSVASYTATPAVDDTESFQSCTITSSTIFKQPNCFWSSSAASSTSNPIAFGQATPLFVSSQPLQSSGSVFNIVSQTPQGNTAGSTAILGQNGFESFSSIPAFGQLSYMSGCCQLCASCGAQSTTGNTALGKPVSECRPDEKFHSISSMPIYGDRTHEEMRWQNYQLGDKGGPALGGVTHFTLLTKKPAPTFAQTSLSLNCALLFGTSSHPNFDASSGPRFDQPFINSCVINCW</sequence>
<dbReference type="PANTHER" id="PTHR23198:SF19">
    <property type="entry name" value="NUCLEAR PORE COMPLEX PROTEIN NUP98A-LIKE ISOFORM X1"/>
    <property type="match status" value="1"/>
</dbReference>
<reference evidence="2 3" key="3">
    <citation type="submission" date="2019-11" db="EMBL/GenBank/DDBJ databases">
        <title>A de novo genome assembly of a pear dwarfing rootstock.</title>
        <authorList>
            <person name="Wang F."/>
            <person name="Wang J."/>
            <person name="Li S."/>
            <person name="Zhang Y."/>
            <person name="Fang M."/>
            <person name="Ma L."/>
            <person name="Zhao Y."/>
            <person name="Jiang S."/>
        </authorList>
    </citation>
    <scope>NUCLEOTIDE SEQUENCE [LARGE SCALE GENOMIC DNA]</scope>
    <source>
        <strain evidence="2">S2</strain>
        <tissue evidence="2">Leaf</tissue>
    </source>
</reference>
<feature type="region of interest" description="Disordered" evidence="1">
    <location>
        <begin position="1"/>
        <end position="23"/>
    </location>
</feature>
<reference evidence="2 3" key="1">
    <citation type="submission" date="2019-09" db="EMBL/GenBank/DDBJ databases">
        <authorList>
            <person name="Ou C."/>
        </authorList>
    </citation>
    <scope>NUCLEOTIDE SEQUENCE [LARGE SCALE GENOMIC DNA]</scope>
    <source>
        <strain evidence="2">S2</strain>
        <tissue evidence="2">Leaf</tissue>
    </source>
</reference>
<gene>
    <name evidence="2" type="ORF">D8674_029279</name>
</gene>
<protein>
    <submittedName>
        <fullName evidence="2">Protein TPRXL</fullName>
    </submittedName>
</protein>
<dbReference type="GO" id="GO:0006606">
    <property type="term" value="P:protein import into nucleus"/>
    <property type="evidence" value="ECO:0007669"/>
    <property type="project" value="TreeGrafter"/>
</dbReference>
<dbReference type="GO" id="GO:0008139">
    <property type="term" value="F:nuclear localization sequence binding"/>
    <property type="evidence" value="ECO:0007669"/>
    <property type="project" value="TreeGrafter"/>
</dbReference>
<accession>A0A5N5I3N5</accession>